<keyword evidence="5 7" id="KW-0472">Membrane</keyword>
<dbReference type="PANTHER" id="PTHR30625:SF3">
    <property type="entry name" value="TOL-PAL SYSTEM PROTEIN TOLQ"/>
    <property type="match status" value="1"/>
</dbReference>
<evidence type="ECO:0000256" key="3">
    <source>
        <dbReference type="ARBA" id="ARBA00022692"/>
    </source>
</evidence>
<evidence type="ECO:0000256" key="1">
    <source>
        <dbReference type="ARBA" id="ARBA00004651"/>
    </source>
</evidence>
<dbReference type="RefSeq" id="WP_101249665.1">
    <property type="nucleotide sequence ID" value="NZ_PIUM01000004.1"/>
</dbReference>
<evidence type="ECO:0000256" key="7">
    <source>
        <dbReference type="SAM" id="Phobius"/>
    </source>
</evidence>
<dbReference type="Pfam" id="PF01618">
    <property type="entry name" value="MotA_ExbB"/>
    <property type="match status" value="1"/>
</dbReference>
<accession>A0A2N3PYY1</accession>
<keyword evidence="3 7" id="KW-0812">Transmembrane</keyword>
<feature type="transmembrane region" description="Helical" evidence="7">
    <location>
        <begin position="20"/>
        <end position="47"/>
    </location>
</feature>
<comment type="subcellular location">
    <subcellularLocation>
        <location evidence="1">Cell membrane</location>
        <topology evidence="1">Multi-pass membrane protein</topology>
    </subcellularLocation>
    <subcellularLocation>
        <location evidence="6">Membrane</location>
        <topology evidence="6">Multi-pass membrane protein</topology>
    </subcellularLocation>
</comment>
<keyword evidence="6" id="KW-0653">Protein transport</keyword>
<keyword evidence="4 7" id="KW-1133">Transmembrane helix</keyword>
<evidence type="ECO:0000313" key="9">
    <source>
        <dbReference type="EMBL" id="PKU25610.1"/>
    </source>
</evidence>
<gene>
    <name evidence="9" type="ORF">CWS72_05995</name>
</gene>
<keyword evidence="2" id="KW-1003">Cell membrane</keyword>
<comment type="caution">
    <text evidence="9">The sequence shown here is derived from an EMBL/GenBank/DDBJ whole genome shotgun (WGS) entry which is preliminary data.</text>
</comment>
<dbReference type="InterPro" id="IPR002898">
    <property type="entry name" value="MotA_ExbB_proton_chnl"/>
</dbReference>
<feature type="domain" description="MotA/TolQ/ExbB proton channel" evidence="8">
    <location>
        <begin position="92"/>
        <end position="194"/>
    </location>
</feature>
<keyword evidence="10" id="KW-1185">Reference proteome</keyword>
<keyword evidence="9" id="KW-0969">Cilium</keyword>
<sequence>MSPIDLSLTTIFQQATGVVQAVLVILALCSVLCWSIILEKAVLLIGLSRQTRALEKSLTGGSLAGLPANGLAGAIALAGKEEAEETKSGESVSERRQRIERAMRDAMYETLVKSETRLPYLATIGSSAPFIGLFGTVWGIMHSFAAIASANDTSLAVVAPGIAEALSTTAVGLAAAIPASIAYNKLAADFGSLARRLALAIGRMVRRMDGGTAPNGAAR</sequence>
<dbReference type="OrthoDB" id="9805133at2"/>
<dbReference type="GO" id="GO:0017038">
    <property type="term" value="P:protein import"/>
    <property type="evidence" value="ECO:0007669"/>
    <property type="project" value="TreeGrafter"/>
</dbReference>
<comment type="similarity">
    <text evidence="6">Belongs to the exbB/tolQ family.</text>
</comment>
<keyword evidence="6" id="KW-0813">Transport</keyword>
<dbReference type="GO" id="GO:0005886">
    <property type="term" value="C:plasma membrane"/>
    <property type="evidence" value="ECO:0007669"/>
    <property type="project" value="UniProtKB-SubCell"/>
</dbReference>
<evidence type="ECO:0000256" key="5">
    <source>
        <dbReference type="ARBA" id="ARBA00023136"/>
    </source>
</evidence>
<dbReference type="EMBL" id="PIUM01000004">
    <property type="protein sequence ID" value="PKU25610.1"/>
    <property type="molecule type" value="Genomic_DNA"/>
</dbReference>
<evidence type="ECO:0000313" key="10">
    <source>
        <dbReference type="Proteomes" id="UP000233293"/>
    </source>
</evidence>
<dbReference type="InterPro" id="IPR050790">
    <property type="entry name" value="ExbB/TolQ_transport"/>
</dbReference>
<reference evidence="10" key="1">
    <citation type="submission" date="2017-12" db="EMBL/GenBank/DDBJ databases">
        <title>Draft genome sequence of Telmatospirillum siberiense 26-4b1T, an acidotolerant peatland alphaproteobacterium potentially involved in sulfur cycling.</title>
        <authorList>
            <person name="Hausmann B."/>
            <person name="Pjevac P."/>
            <person name="Schreck K."/>
            <person name="Herbold C.W."/>
            <person name="Daims H."/>
            <person name="Wagner M."/>
            <person name="Pester M."/>
            <person name="Loy A."/>
        </authorList>
    </citation>
    <scope>NUCLEOTIDE SEQUENCE [LARGE SCALE GENOMIC DNA]</scope>
    <source>
        <strain evidence="10">26-4b1</strain>
    </source>
</reference>
<evidence type="ECO:0000256" key="6">
    <source>
        <dbReference type="RuleBase" id="RU004057"/>
    </source>
</evidence>
<keyword evidence="9" id="KW-0966">Cell projection</keyword>
<protein>
    <submittedName>
        <fullName evidence="9">Flagellar motor protein MotA</fullName>
    </submittedName>
</protein>
<dbReference type="AlphaFoldDB" id="A0A2N3PYY1"/>
<organism evidence="9 10">
    <name type="scientific">Telmatospirillum siberiense</name>
    <dbReference type="NCBI Taxonomy" id="382514"/>
    <lineage>
        <taxon>Bacteria</taxon>
        <taxon>Pseudomonadati</taxon>
        <taxon>Pseudomonadota</taxon>
        <taxon>Alphaproteobacteria</taxon>
        <taxon>Rhodospirillales</taxon>
        <taxon>Rhodospirillaceae</taxon>
        <taxon>Telmatospirillum</taxon>
    </lineage>
</organism>
<dbReference type="Proteomes" id="UP000233293">
    <property type="component" value="Unassembled WGS sequence"/>
</dbReference>
<proteinExistence type="inferred from homology"/>
<name>A0A2N3PYY1_9PROT</name>
<evidence type="ECO:0000256" key="2">
    <source>
        <dbReference type="ARBA" id="ARBA00022475"/>
    </source>
</evidence>
<evidence type="ECO:0000256" key="4">
    <source>
        <dbReference type="ARBA" id="ARBA00022989"/>
    </source>
</evidence>
<evidence type="ECO:0000259" key="8">
    <source>
        <dbReference type="Pfam" id="PF01618"/>
    </source>
</evidence>
<dbReference type="PANTHER" id="PTHR30625">
    <property type="entry name" value="PROTEIN TOLQ"/>
    <property type="match status" value="1"/>
</dbReference>
<keyword evidence="9" id="KW-0282">Flagellum</keyword>